<accession>A0AAV3Z120</accession>
<sequence>MPPSTRHVFAVCVESNPSSGSDTQSSFLYLQRSTAGVITFCFVRTALQENHTWLHAYLEKDLNKPLTQVKGLFDDLVTFGANNYSINVKENEKNFHVNLLKTCITKDTASDETPTVNGSVPTASLVIVEEDDEGSGCDDFGCEVLLELSDWGSK</sequence>
<comment type="caution">
    <text evidence="1">The sequence shown here is derived from an EMBL/GenBank/DDBJ whole genome shotgun (WGS) entry which is preliminary data.</text>
</comment>
<dbReference type="AlphaFoldDB" id="A0AAV3Z120"/>
<dbReference type="Proteomes" id="UP000735302">
    <property type="component" value="Unassembled WGS sequence"/>
</dbReference>
<gene>
    <name evidence="1" type="ORF">PoB_001480800</name>
</gene>
<organism evidence="1 2">
    <name type="scientific">Plakobranchus ocellatus</name>
    <dbReference type="NCBI Taxonomy" id="259542"/>
    <lineage>
        <taxon>Eukaryota</taxon>
        <taxon>Metazoa</taxon>
        <taxon>Spiralia</taxon>
        <taxon>Lophotrochozoa</taxon>
        <taxon>Mollusca</taxon>
        <taxon>Gastropoda</taxon>
        <taxon>Heterobranchia</taxon>
        <taxon>Euthyneura</taxon>
        <taxon>Panpulmonata</taxon>
        <taxon>Sacoglossa</taxon>
        <taxon>Placobranchoidea</taxon>
        <taxon>Plakobranchidae</taxon>
        <taxon>Plakobranchus</taxon>
    </lineage>
</organism>
<proteinExistence type="predicted"/>
<name>A0AAV3Z120_9GAST</name>
<protein>
    <submittedName>
        <fullName evidence="1">Uncharacterized protein</fullName>
    </submittedName>
</protein>
<dbReference type="EMBL" id="BLXT01001848">
    <property type="protein sequence ID" value="GFN88302.1"/>
    <property type="molecule type" value="Genomic_DNA"/>
</dbReference>
<reference evidence="1 2" key="1">
    <citation type="journal article" date="2021" name="Elife">
        <title>Chloroplast acquisition without the gene transfer in kleptoplastic sea slugs, Plakobranchus ocellatus.</title>
        <authorList>
            <person name="Maeda T."/>
            <person name="Takahashi S."/>
            <person name="Yoshida T."/>
            <person name="Shimamura S."/>
            <person name="Takaki Y."/>
            <person name="Nagai Y."/>
            <person name="Toyoda A."/>
            <person name="Suzuki Y."/>
            <person name="Arimoto A."/>
            <person name="Ishii H."/>
            <person name="Satoh N."/>
            <person name="Nishiyama T."/>
            <person name="Hasebe M."/>
            <person name="Maruyama T."/>
            <person name="Minagawa J."/>
            <person name="Obokata J."/>
            <person name="Shigenobu S."/>
        </authorList>
    </citation>
    <scope>NUCLEOTIDE SEQUENCE [LARGE SCALE GENOMIC DNA]</scope>
</reference>
<evidence type="ECO:0000313" key="1">
    <source>
        <dbReference type="EMBL" id="GFN88302.1"/>
    </source>
</evidence>
<keyword evidence="2" id="KW-1185">Reference proteome</keyword>
<evidence type="ECO:0000313" key="2">
    <source>
        <dbReference type="Proteomes" id="UP000735302"/>
    </source>
</evidence>